<protein>
    <submittedName>
        <fullName evidence="4">Phycobilisome protein</fullName>
    </submittedName>
</protein>
<dbReference type="InterPro" id="IPR012128">
    <property type="entry name" value="Phycobilisome_asu/bsu"/>
</dbReference>
<dbReference type="EMBL" id="JX649860">
    <property type="protein sequence ID" value="AGC71042.1"/>
    <property type="molecule type" value="Genomic_DNA"/>
</dbReference>
<keyword evidence="3" id="KW-0089">Bile pigment</keyword>
<dbReference type="InterPro" id="IPR009050">
    <property type="entry name" value="Globin-like_sf"/>
</dbReference>
<keyword evidence="2" id="KW-0157">Chromophore</keyword>
<accession>L7VQ78</accession>
<evidence type="ECO:0000256" key="1">
    <source>
        <dbReference type="ARBA" id="ARBA00008182"/>
    </source>
</evidence>
<dbReference type="GO" id="GO:0030089">
    <property type="term" value="C:phycobilisome"/>
    <property type="evidence" value="ECO:0007669"/>
    <property type="project" value="InterPro"/>
</dbReference>
<sequence>MNRQLQQMFAAAEGRYLNPSEQSSLRAFALGIEARLAAMTEISSKESVIIERTVREIFRAYPDLEKKYKNAKQTCVRDETMVLRYAALAMLRSDPQYLNDSLLTWMATILKGVGFAPHFIEDTYKTLAAEAGKELSAATMNLLQPFLTQCAQVLSGKGTDSAEQEAK</sequence>
<dbReference type="Pfam" id="PF00502">
    <property type="entry name" value="Phycobilisome"/>
    <property type="match status" value="1"/>
</dbReference>
<dbReference type="InterPro" id="IPR038719">
    <property type="entry name" value="Phycobilisome_asu/bsu_sf"/>
</dbReference>
<comment type="similarity">
    <text evidence="1">Belongs to the phycobiliprotein family.</text>
</comment>
<dbReference type="GO" id="GO:0015979">
    <property type="term" value="P:photosynthesis"/>
    <property type="evidence" value="ECO:0007669"/>
    <property type="project" value="InterPro"/>
</dbReference>
<reference evidence="4" key="1">
    <citation type="submission" date="2012-09" db="EMBL/GenBank/DDBJ databases">
        <title>Metagenomic Characterization of a Microbial Community in Wastewater Detects High Levels of Antibiotic Resistance.</title>
        <authorList>
            <person name="Abrams M."/>
            <person name="Caldwell A."/>
            <person name="Vandaei E."/>
            <person name="Lee W."/>
            <person name="Perrott J."/>
            <person name="Khan S.Y."/>
            <person name="Ta J."/>
            <person name="Romero D."/>
            <person name="Nguyen V."/>
            <person name="Pourmand N."/>
            <person name="Ouverney C.C."/>
        </authorList>
    </citation>
    <scope>NUCLEOTIDE SEQUENCE</scope>
</reference>
<evidence type="ECO:0000313" key="4">
    <source>
        <dbReference type="EMBL" id="AGC71042.1"/>
    </source>
</evidence>
<evidence type="ECO:0000256" key="3">
    <source>
        <dbReference type="ARBA" id="ARBA00023307"/>
    </source>
</evidence>
<organism evidence="4">
    <name type="scientific">uncultured bacterium A1Q1_fos_1231</name>
    <dbReference type="NCBI Taxonomy" id="1256544"/>
    <lineage>
        <taxon>Bacteria</taxon>
        <taxon>environmental samples</taxon>
    </lineage>
</organism>
<proteinExistence type="inferred from homology"/>
<name>L7VQ78_9BACT</name>
<dbReference type="SUPFAM" id="SSF46458">
    <property type="entry name" value="Globin-like"/>
    <property type="match status" value="1"/>
</dbReference>
<dbReference type="Gene3D" id="1.10.490.20">
    <property type="entry name" value="Phycocyanins"/>
    <property type="match status" value="1"/>
</dbReference>
<evidence type="ECO:0000256" key="2">
    <source>
        <dbReference type="ARBA" id="ARBA00022991"/>
    </source>
</evidence>
<dbReference type="AlphaFoldDB" id="L7VQ78"/>